<dbReference type="EMBL" id="JAFDVD010000001">
    <property type="protein sequence ID" value="MBM6398764.1"/>
    <property type="molecule type" value="Genomic_DNA"/>
</dbReference>
<dbReference type="SUPFAM" id="SSF51905">
    <property type="entry name" value="FAD/NAD(P)-binding domain"/>
    <property type="match status" value="1"/>
</dbReference>
<name>A0ABS2CFV2_9MICO</name>
<feature type="non-terminal residue" evidence="1">
    <location>
        <position position="32"/>
    </location>
</feature>
<dbReference type="Gene3D" id="3.50.50.60">
    <property type="entry name" value="FAD/NAD(P)-binding domain"/>
    <property type="match status" value="1"/>
</dbReference>
<organism evidence="1 2">
    <name type="scientific">Phycicoccus sonneratiae</name>
    <dbReference type="NCBI Taxonomy" id="2807628"/>
    <lineage>
        <taxon>Bacteria</taxon>
        <taxon>Bacillati</taxon>
        <taxon>Actinomycetota</taxon>
        <taxon>Actinomycetes</taxon>
        <taxon>Micrococcales</taxon>
        <taxon>Intrasporangiaceae</taxon>
        <taxon>Phycicoccus</taxon>
    </lineage>
</organism>
<keyword evidence="2" id="KW-1185">Reference proteome</keyword>
<dbReference type="Pfam" id="PF13450">
    <property type="entry name" value="NAD_binding_8"/>
    <property type="match status" value="1"/>
</dbReference>
<gene>
    <name evidence="1" type="ORF">JQN70_00005</name>
</gene>
<proteinExistence type="predicted"/>
<comment type="caution">
    <text evidence="1">The sequence shown here is derived from an EMBL/GenBank/DDBJ whole genome shotgun (WGS) entry which is preliminary data.</text>
</comment>
<protein>
    <submittedName>
        <fullName evidence="1">NAD(P)-binding protein</fullName>
    </submittedName>
</protein>
<sequence>MSIVIVGAGLAGATAATELREQGYGGPVVLLG</sequence>
<evidence type="ECO:0000313" key="2">
    <source>
        <dbReference type="Proteomes" id="UP001430172"/>
    </source>
</evidence>
<accession>A0ABS2CFV2</accession>
<reference evidence="1" key="1">
    <citation type="submission" date="2021-02" db="EMBL/GenBank/DDBJ databases">
        <title>Phycicoccus sp. MQZ13P-5T, whole genome shotgun sequence.</title>
        <authorList>
            <person name="Tuo L."/>
        </authorList>
    </citation>
    <scope>NUCLEOTIDE SEQUENCE</scope>
    <source>
        <strain evidence="1">MQZ13P-5</strain>
    </source>
</reference>
<dbReference type="InterPro" id="IPR036188">
    <property type="entry name" value="FAD/NAD-bd_sf"/>
</dbReference>
<dbReference type="Proteomes" id="UP001430172">
    <property type="component" value="Unassembled WGS sequence"/>
</dbReference>
<evidence type="ECO:0000313" key="1">
    <source>
        <dbReference type="EMBL" id="MBM6398764.1"/>
    </source>
</evidence>